<keyword evidence="12 18" id="KW-1133">Transmembrane helix</keyword>
<dbReference type="Gene3D" id="1.25.40.10">
    <property type="entry name" value="Tetratricopeptide repeat domain"/>
    <property type="match status" value="4"/>
</dbReference>
<feature type="repeat" description="TPR" evidence="16">
    <location>
        <begin position="623"/>
        <end position="656"/>
    </location>
</feature>
<evidence type="ECO:0000256" key="17">
    <source>
        <dbReference type="SAM" id="MobiDB-lite"/>
    </source>
</evidence>
<feature type="transmembrane region" description="Helical" evidence="18">
    <location>
        <begin position="124"/>
        <end position="141"/>
    </location>
</feature>
<dbReference type="Pfam" id="PF13424">
    <property type="entry name" value="TPR_12"/>
    <property type="match status" value="1"/>
</dbReference>
<evidence type="ECO:0000313" key="21">
    <source>
        <dbReference type="Proteomes" id="UP000827092"/>
    </source>
</evidence>
<dbReference type="InterPro" id="IPR013618">
    <property type="entry name" value="TMTC_DUF1736"/>
</dbReference>
<evidence type="ECO:0000256" key="5">
    <source>
        <dbReference type="ARBA" id="ARBA00007882"/>
    </source>
</evidence>
<keyword evidence="13 18" id="KW-0472">Membrane</keyword>
<feature type="transmembrane region" description="Helical" evidence="18">
    <location>
        <begin position="375"/>
        <end position="399"/>
    </location>
</feature>
<comment type="function">
    <text evidence="1">Transfers mannosyl residues to the hydroxyl group of serine or threonine residues.</text>
</comment>
<evidence type="ECO:0000256" key="1">
    <source>
        <dbReference type="ARBA" id="ARBA00003582"/>
    </source>
</evidence>
<protein>
    <recommendedName>
        <fullName evidence="6">dolichyl-phosphate-mannose--protein mannosyltransferase</fullName>
        <ecNumber evidence="6">2.4.1.109</ecNumber>
    </recommendedName>
</protein>
<evidence type="ECO:0000256" key="9">
    <source>
        <dbReference type="ARBA" id="ARBA00022737"/>
    </source>
</evidence>
<evidence type="ECO:0000256" key="15">
    <source>
        <dbReference type="ARBA" id="ARBA00045102"/>
    </source>
</evidence>
<keyword evidence="7" id="KW-0808">Transferase</keyword>
<name>A0AAV6VKC8_9ARAC</name>
<feature type="transmembrane region" description="Helical" evidence="18">
    <location>
        <begin position="153"/>
        <end position="174"/>
    </location>
</feature>
<dbReference type="Pfam" id="PF13414">
    <property type="entry name" value="TPR_11"/>
    <property type="match status" value="1"/>
</dbReference>
<feature type="region of interest" description="Disordered" evidence="17">
    <location>
        <begin position="845"/>
        <end position="866"/>
    </location>
</feature>
<evidence type="ECO:0000313" key="20">
    <source>
        <dbReference type="EMBL" id="KAG8196915.1"/>
    </source>
</evidence>
<feature type="transmembrane region" description="Helical" evidence="18">
    <location>
        <begin position="204"/>
        <end position="219"/>
    </location>
</feature>
<feature type="compositionally biased region" description="Basic residues" evidence="17">
    <location>
        <begin position="845"/>
        <end position="857"/>
    </location>
</feature>
<dbReference type="Pfam" id="PF08409">
    <property type="entry name" value="TMTC_DUF1736"/>
    <property type="match status" value="1"/>
</dbReference>
<evidence type="ECO:0000256" key="2">
    <source>
        <dbReference type="ARBA" id="ARBA00004141"/>
    </source>
</evidence>
<evidence type="ECO:0000256" key="3">
    <source>
        <dbReference type="ARBA" id="ARBA00004240"/>
    </source>
</evidence>
<dbReference type="InterPro" id="IPR019734">
    <property type="entry name" value="TPR_rpt"/>
</dbReference>
<evidence type="ECO:0000256" key="14">
    <source>
        <dbReference type="ARBA" id="ARBA00045085"/>
    </source>
</evidence>
<evidence type="ECO:0000256" key="12">
    <source>
        <dbReference type="ARBA" id="ARBA00022989"/>
    </source>
</evidence>
<dbReference type="EMBL" id="JAFNEN010000063">
    <property type="protein sequence ID" value="KAG8196915.1"/>
    <property type="molecule type" value="Genomic_DNA"/>
</dbReference>
<feature type="repeat" description="TPR" evidence="16">
    <location>
        <begin position="589"/>
        <end position="622"/>
    </location>
</feature>
<dbReference type="Proteomes" id="UP000827092">
    <property type="component" value="Unassembled WGS sequence"/>
</dbReference>
<feature type="repeat" description="TPR" evidence="16">
    <location>
        <begin position="694"/>
        <end position="727"/>
    </location>
</feature>
<evidence type="ECO:0000256" key="6">
    <source>
        <dbReference type="ARBA" id="ARBA00012839"/>
    </source>
</evidence>
<dbReference type="PROSITE" id="PS50293">
    <property type="entry name" value="TPR_REGION"/>
    <property type="match status" value="3"/>
</dbReference>
<feature type="repeat" description="TPR" evidence="16">
    <location>
        <begin position="506"/>
        <end position="539"/>
    </location>
</feature>
<feature type="repeat" description="TPR" evidence="16">
    <location>
        <begin position="472"/>
        <end position="505"/>
    </location>
</feature>
<proteinExistence type="inferred from homology"/>
<comment type="caution">
    <text evidence="20">The sequence shown here is derived from an EMBL/GenBank/DDBJ whole genome shotgun (WGS) entry which is preliminary data.</text>
</comment>
<evidence type="ECO:0000256" key="11">
    <source>
        <dbReference type="ARBA" id="ARBA00022824"/>
    </source>
</evidence>
<accession>A0AAV6VKC8</accession>
<dbReference type="FunFam" id="1.25.40.10:FF:000239">
    <property type="entry name" value="Transmembrane and TPR repeat-containing protein 3"/>
    <property type="match status" value="1"/>
</dbReference>
<feature type="transmembrane region" description="Helical" evidence="18">
    <location>
        <begin position="263"/>
        <end position="284"/>
    </location>
</feature>
<dbReference type="GO" id="GO:0004169">
    <property type="term" value="F:dolichyl-phosphate-mannose-protein mannosyltransferase activity"/>
    <property type="evidence" value="ECO:0007669"/>
    <property type="project" value="UniProtKB-EC"/>
</dbReference>
<evidence type="ECO:0000256" key="18">
    <source>
        <dbReference type="SAM" id="Phobius"/>
    </source>
</evidence>
<gene>
    <name evidence="20" type="ORF">JTE90_027619</name>
</gene>
<comment type="similarity">
    <text evidence="5">Belongs to the TMTC family.</text>
</comment>
<evidence type="ECO:0000259" key="19">
    <source>
        <dbReference type="Pfam" id="PF08409"/>
    </source>
</evidence>
<evidence type="ECO:0000256" key="13">
    <source>
        <dbReference type="ARBA" id="ARBA00023136"/>
    </source>
</evidence>
<dbReference type="SMART" id="SM00028">
    <property type="entry name" value="TPR"/>
    <property type="match status" value="8"/>
</dbReference>
<evidence type="ECO:0000256" key="8">
    <source>
        <dbReference type="ARBA" id="ARBA00022692"/>
    </source>
</evidence>
<dbReference type="SUPFAM" id="SSF48452">
    <property type="entry name" value="TPR-like"/>
    <property type="match status" value="3"/>
</dbReference>
<sequence>MAGTLSCFISLWKFFVFGFMELRTAEVKRFFERKIKDTGIAQCLSLFAVVFLCYHGSLDCGFVFDDVSAIRQNKDLRPSSPWASLLQNDFWGTPMNKEQSHKSYRPVCVFTYRLNFVFHGLKPFGYHLVNVVLHALVCLLYKRTCALFVTERTAFIASLLFAVHPLHTEAVTGVVGRAEIMSSFFYLLAFLSYVSAASKRSTDWFLFGGCLFLIFMATFSKEQGITAVGICCAYELFLLNKIRPPDLYLRSHLLSGKENLKEAVKRMVALVSWSLLLLALRLLVMGAQLPVFTKFDNPAAASDSPTRQLTYNYLVALNGGLFLYPHSLCCDWTMGSVPLVHSLTDPRNLATLLAYGILGVVVWNSMWTDDSRSRVLIMGLSLCVFPFLPASNLFFPVGFVVAERVLYAPSMGFCVLVAQGAHLLATRRPSLVWGSLAVLICVHATKTVRRNTDWQSEYSLFLSGIKVNQKNAKLYNNVGHCLETQGKYREALAYFREAIRVEPNDLGAYINVGRTHSQLGMYEEAETDFRKARALLPKPPFDGEREARVAPGHLNVFLNLANLISRDGTRLHEADQLYQEAIRMRSDYIEAYINRGDILIRLNRTQEAQSVYEKALTLDHDNADIHYNLGVVFLEQQKAALALTSFEKALKINPKHEQALLNSAILMQEEGGPHKRKAAYQRLQMLLDGRDVNERVYFHLGMLAMDDKNTSQAEKYFRKAVEMRPDFRSALFNLALLLSEAKRPKDALPFLQQLREYHPDHVKGLILLGDIYINSVKDLDSAQECYENILHSDPHNVQAMHNLCVVHVERGLMDKAETCLEKASMMAPKERYVAQHLDIVRNRRLQGKNRMRPKRQSIKMNRTPGT</sequence>
<dbReference type="EC" id="2.4.1.109" evidence="6"/>
<evidence type="ECO:0000256" key="10">
    <source>
        <dbReference type="ARBA" id="ARBA00022803"/>
    </source>
</evidence>
<feature type="transmembrane region" description="Helical" evidence="18">
    <location>
        <begin position="180"/>
        <end position="197"/>
    </location>
</feature>
<keyword evidence="10 16" id="KW-0802">TPR repeat</keyword>
<dbReference type="GO" id="GO:0016020">
    <property type="term" value="C:membrane"/>
    <property type="evidence" value="ECO:0007669"/>
    <property type="project" value="UniProtKB-SubCell"/>
</dbReference>
<feature type="transmembrane region" description="Helical" evidence="18">
    <location>
        <begin position="349"/>
        <end position="368"/>
    </location>
</feature>
<feature type="transmembrane region" description="Helical" evidence="18">
    <location>
        <begin position="38"/>
        <end position="57"/>
    </location>
</feature>
<keyword evidence="21" id="KW-1185">Reference proteome</keyword>
<comment type="subcellular location">
    <subcellularLocation>
        <location evidence="3">Endoplasmic reticulum</location>
    </subcellularLocation>
    <subcellularLocation>
        <location evidence="2">Membrane</location>
        <topology evidence="2">Multi-pass membrane protein</topology>
    </subcellularLocation>
</comment>
<keyword evidence="9" id="KW-0677">Repeat</keyword>
<dbReference type="Pfam" id="PF14559">
    <property type="entry name" value="TPR_19"/>
    <property type="match status" value="2"/>
</dbReference>
<keyword evidence="11" id="KW-0256">Endoplasmic reticulum</keyword>
<evidence type="ECO:0000256" key="4">
    <source>
        <dbReference type="ARBA" id="ARBA00004922"/>
    </source>
</evidence>
<dbReference type="InterPro" id="IPR011990">
    <property type="entry name" value="TPR-like_helical_dom_sf"/>
</dbReference>
<comment type="catalytic activity">
    <reaction evidence="14">
        <text>a di-trans,poly-cis-dolichyl beta-D-mannosyl phosphate + L-threonyl-[protein] = 3-O-(alpha-D-mannosyl)-L-threonyl-[protein] + a di-trans,poly-cis-dolichyl phosphate + H(+)</text>
        <dbReference type="Rhea" id="RHEA:53396"/>
        <dbReference type="Rhea" id="RHEA-COMP:11060"/>
        <dbReference type="Rhea" id="RHEA-COMP:13547"/>
        <dbReference type="Rhea" id="RHEA-COMP:19498"/>
        <dbReference type="Rhea" id="RHEA-COMP:19501"/>
        <dbReference type="ChEBI" id="CHEBI:15378"/>
        <dbReference type="ChEBI" id="CHEBI:30013"/>
        <dbReference type="ChEBI" id="CHEBI:57683"/>
        <dbReference type="ChEBI" id="CHEBI:58211"/>
        <dbReference type="ChEBI" id="CHEBI:137323"/>
        <dbReference type="EC" id="2.4.1.109"/>
    </reaction>
</comment>
<keyword evidence="8 18" id="KW-0812">Transmembrane</keyword>
<dbReference type="PANTHER" id="PTHR44395">
    <property type="match status" value="1"/>
</dbReference>
<dbReference type="GO" id="GO:0005783">
    <property type="term" value="C:endoplasmic reticulum"/>
    <property type="evidence" value="ECO:0007669"/>
    <property type="project" value="UniProtKB-SubCell"/>
</dbReference>
<feature type="domain" description="DUF1736" evidence="19">
    <location>
        <begin position="287"/>
        <end position="358"/>
    </location>
</feature>
<comment type="catalytic activity">
    <reaction evidence="15">
        <text>a di-trans,poly-cis-dolichyl beta-D-mannosyl phosphate + L-seryl-[protein] = 3-O-(alpha-D-mannosyl)-L-seryl-[protein] + a di-trans,poly-cis-dolichyl phosphate + H(+)</text>
        <dbReference type="Rhea" id="RHEA:17377"/>
        <dbReference type="Rhea" id="RHEA-COMP:9863"/>
        <dbReference type="Rhea" id="RHEA-COMP:13546"/>
        <dbReference type="Rhea" id="RHEA-COMP:19498"/>
        <dbReference type="Rhea" id="RHEA-COMP:19501"/>
        <dbReference type="ChEBI" id="CHEBI:15378"/>
        <dbReference type="ChEBI" id="CHEBI:29999"/>
        <dbReference type="ChEBI" id="CHEBI:57683"/>
        <dbReference type="ChEBI" id="CHEBI:58211"/>
        <dbReference type="ChEBI" id="CHEBI:137321"/>
        <dbReference type="EC" id="2.4.1.109"/>
    </reaction>
</comment>
<dbReference type="AlphaFoldDB" id="A0AAV6VKC8"/>
<dbReference type="PANTHER" id="PTHR44395:SF1">
    <property type="entry name" value="PROTEIN O-MANNOSYL-TRANSFERASE TMTC3"/>
    <property type="match status" value="1"/>
</dbReference>
<evidence type="ECO:0000256" key="7">
    <source>
        <dbReference type="ARBA" id="ARBA00022679"/>
    </source>
</evidence>
<dbReference type="PROSITE" id="PS50005">
    <property type="entry name" value="TPR"/>
    <property type="match status" value="5"/>
</dbReference>
<evidence type="ECO:0000256" key="16">
    <source>
        <dbReference type="PROSITE-ProRule" id="PRU00339"/>
    </source>
</evidence>
<reference evidence="20 21" key="1">
    <citation type="journal article" date="2022" name="Nat. Ecol. Evol.">
        <title>A masculinizing supergene underlies an exaggerated male reproductive morph in a spider.</title>
        <authorList>
            <person name="Hendrickx F."/>
            <person name="De Corte Z."/>
            <person name="Sonet G."/>
            <person name="Van Belleghem S.M."/>
            <person name="Kostlbacher S."/>
            <person name="Vangestel C."/>
        </authorList>
    </citation>
    <scope>NUCLEOTIDE SEQUENCE [LARGE SCALE GENOMIC DNA]</scope>
    <source>
        <strain evidence="20">W744_W776</strain>
    </source>
</reference>
<comment type="pathway">
    <text evidence="4">Protein modification; protein glycosylation.</text>
</comment>
<organism evidence="20 21">
    <name type="scientific">Oedothorax gibbosus</name>
    <dbReference type="NCBI Taxonomy" id="931172"/>
    <lineage>
        <taxon>Eukaryota</taxon>
        <taxon>Metazoa</taxon>
        <taxon>Ecdysozoa</taxon>
        <taxon>Arthropoda</taxon>
        <taxon>Chelicerata</taxon>
        <taxon>Arachnida</taxon>
        <taxon>Araneae</taxon>
        <taxon>Araneomorphae</taxon>
        <taxon>Entelegynae</taxon>
        <taxon>Araneoidea</taxon>
        <taxon>Linyphiidae</taxon>
        <taxon>Erigoninae</taxon>
        <taxon>Oedothorax</taxon>
    </lineage>
</organism>